<dbReference type="SUPFAM" id="SSF56219">
    <property type="entry name" value="DNase I-like"/>
    <property type="match status" value="1"/>
</dbReference>
<dbReference type="PANTHER" id="PTHR16320">
    <property type="entry name" value="SPHINGOMYELINASE FAMILY MEMBER"/>
    <property type="match status" value="1"/>
</dbReference>
<dbReference type="Gene3D" id="3.60.10.10">
    <property type="entry name" value="Endonuclease/exonuclease/phosphatase"/>
    <property type="match status" value="1"/>
</dbReference>
<reference evidence="4 5" key="1">
    <citation type="submission" date="2016-02" db="EMBL/GenBank/DDBJ databases">
        <title>Genome analysis of coral dinoflagellate symbionts highlights evolutionary adaptations to a symbiotic lifestyle.</title>
        <authorList>
            <person name="Aranda M."/>
            <person name="Li Y."/>
            <person name="Liew Y.J."/>
            <person name="Baumgarten S."/>
            <person name="Simakov O."/>
            <person name="Wilson M."/>
            <person name="Piel J."/>
            <person name="Ashoor H."/>
            <person name="Bougouffa S."/>
            <person name="Bajic V.B."/>
            <person name="Ryu T."/>
            <person name="Ravasi T."/>
            <person name="Bayer T."/>
            <person name="Micklem G."/>
            <person name="Kim H."/>
            <person name="Bhak J."/>
            <person name="Lajeunesse T.C."/>
            <person name="Voolstra C.R."/>
        </authorList>
    </citation>
    <scope>NUCLEOTIDE SEQUENCE [LARGE SCALE GENOMIC DNA]</scope>
    <source>
        <strain evidence="4 5">CCMP2467</strain>
    </source>
</reference>
<dbReference type="EMBL" id="LSRX01000679">
    <property type="protein sequence ID" value="OLP91115.1"/>
    <property type="molecule type" value="Genomic_DNA"/>
</dbReference>
<organism evidence="4 5">
    <name type="scientific">Symbiodinium microadriaticum</name>
    <name type="common">Dinoflagellate</name>
    <name type="synonym">Zooxanthella microadriatica</name>
    <dbReference type="NCBI Taxonomy" id="2951"/>
    <lineage>
        <taxon>Eukaryota</taxon>
        <taxon>Sar</taxon>
        <taxon>Alveolata</taxon>
        <taxon>Dinophyceae</taxon>
        <taxon>Suessiales</taxon>
        <taxon>Symbiodiniaceae</taxon>
        <taxon>Symbiodinium</taxon>
    </lineage>
</organism>
<dbReference type="Proteomes" id="UP000186817">
    <property type="component" value="Unassembled WGS sequence"/>
</dbReference>
<comment type="similarity">
    <text evidence="1">Belongs to the neutral sphingomyelinase family.</text>
</comment>
<dbReference type="InterPro" id="IPR038772">
    <property type="entry name" value="Sph/SMPD2-like"/>
</dbReference>
<comment type="caution">
    <text evidence="4">The sequence shown here is derived from an EMBL/GenBank/DDBJ whole genome shotgun (WGS) entry which is preliminary data.</text>
</comment>
<feature type="domain" description="Endonuclease/exonuclease/phosphatase" evidence="3">
    <location>
        <begin position="49"/>
        <end position="320"/>
    </location>
</feature>
<dbReference type="OrthoDB" id="415448at2759"/>
<dbReference type="GO" id="GO:0004767">
    <property type="term" value="F:sphingomyelin phosphodiesterase activity"/>
    <property type="evidence" value="ECO:0007669"/>
    <property type="project" value="InterPro"/>
</dbReference>
<dbReference type="AlphaFoldDB" id="A0A1Q9D7E6"/>
<proteinExistence type="inferred from homology"/>
<evidence type="ECO:0000313" key="4">
    <source>
        <dbReference type="EMBL" id="OLP91115.1"/>
    </source>
</evidence>
<name>A0A1Q9D7E6_SYMMI</name>
<evidence type="ECO:0000256" key="1">
    <source>
        <dbReference type="ARBA" id="ARBA00006335"/>
    </source>
</evidence>
<dbReference type="PANTHER" id="PTHR16320:SF23">
    <property type="entry name" value="SPHINGOMYELINASE C 1"/>
    <property type="match status" value="1"/>
</dbReference>
<protein>
    <recommendedName>
        <fullName evidence="3">Endonuclease/exonuclease/phosphatase domain-containing protein</fullName>
    </recommendedName>
</protein>
<accession>A0A1Q9D7E6</accession>
<dbReference type="InterPro" id="IPR036691">
    <property type="entry name" value="Endo/exonu/phosph_ase_sf"/>
</dbReference>
<evidence type="ECO:0000256" key="2">
    <source>
        <dbReference type="SAM" id="MobiDB-lite"/>
    </source>
</evidence>
<dbReference type="InterPro" id="IPR005135">
    <property type="entry name" value="Endo/exonuclease/phosphatase"/>
</dbReference>
<dbReference type="OMA" id="LATHMEH"/>
<sequence>MASRIARTSAAGVATWSLCRLLTPRRREPCFCEPLPGTPTCQKRPLRVMSQNVWNSFFAGGPERKARLMAFREELQRLCVDVVIVQEMFVFGFGPFCLQGDAEDAGQLLLQLGFVHQTSPTATRPFLGQSSGLVVYSKYPIKKEKHETFASRRSVTAKGWLEVVIDLGSPDGAEARELLLFNTHLEHSHHPRWVRVRQDQCRQLTQRAREVLAEESASSTAYAMVVGDFNVCSNEFGQQLDGSAEFRALQFAMQSAGFPAELPQSFDAEGPEPGTLRPAPESGLRCTPDHMFVTYKLNDCCVSSSVADTRDRNGLEVSDHLALIAEFLIPL</sequence>
<gene>
    <name evidence="4" type="ORF">AK812_SmicGene27235</name>
</gene>
<feature type="region of interest" description="Disordered" evidence="2">
    <location>
        <begin position="263"/>
        <end position="282"/>
    </location>
</feature>
<evidence type="ECO:0000259" key="3">
    <source>
        <dbReference type="Pfam" id="PF03372"/>
    </source>
</evidence>
<dbReference type="Pfam" id="PF03372">
    <property type="entry name" value="Exo_endo_phos"/>
    <property type="match status" value="1"/>
</dbReference>
<evidence type="ECO:0000313" key="5">
    <source>
        <dbReference type="Proteomes" id="UP000186817"/>
    </source>
</evidence>
<keyword evidence="5" id="KW-1185">Reference proteome</keyword>